<dbReference type="EMBL" id="FOYM01000019">
    <property type="protein sequence ID" value="SFR09835.1"/>
    <property type="molecule type" value="Genomic_DNA"/>
</dbReference>
<feature type="signal peptide" evidence="2">
    <location>
        <begin position="1"/>
        <end position="21"/>
    </location>
</feature>
<dbReference type="Proteomes" id="UP000199584">
    <property type="component" value="Unassembled WGS sequence"/>
</dbReference>
<evidence type="ECO:0000256" key="1">
    <source>
        <dbReference type="ARBA" id="ARBA00022801"/>
    </source>
</evidence>
<organism evidence="4 5">
    <name type="scientific">Desulfoscipio geothermicus DSM 3669</name>
    <dbReference type="NCBI Taxonomy" id="1121426"/>
    <lineage>
        <taxon>Bacteria</taxon>
        <taxon>Bacillati</taxon>
        <taxon>Bacillota</taxon>
        <taxon>Clostridia</taxon>
        <taxon>Eubacteriales</taxon>
        <taxon>Desulfallaceae</taxon>
        <taxon>Desulfoscipio</taxon>
    </lineage>
</organism>
<keyword evidence="5" id="KW-1185">Reference proteome</keyword>
<dbReference type="SUPFAM" id="SSF53187">
    <property type="entry name" value="Zn-dependent exopeptidases"/>
    <property type="match status" value="1"/>
</dbReference>
<dbReference type="PANTHER" id="PTHR30404">
    <property type="entry name" value="N-ACETYLMURAMOYL-L-ALANINE AMIDASE"/>
    <property type="match status" value="1"/>
</dbReference>
<evidence type="ECO:0000313" key="5">
    <source>
        <dbReference type="Proteomes" id="UP000199584"/>
    </source>
</evidence>
<name>A0A1I6DWL6_9FIRM</name>
<dbReference type="AlphaFoldDB" id="A0A1I6DWL6"/>
<dbReference type="CDD" id="cd02696">
    <property type="entry name" value="MurNAc-LAA"/>
    <property type="match status" value="1"/>
</dbReference>
<dbReference type="GO" id="GO:0009253">
    <property type="term" value="P:peptidoglycan catabolic process"/>
    <property type="evidence" value="ECO:0007669"/>
    <property type="project" value="InterPro"/>
</dbReference>
<dbReference type="SMART" id="SM00646">
    <property type="entry name" value="Ami_3"/>
    <property type="match status" value="1"/>
</dbReference>
<keyword evidence="2" id="KW-0732">Signal</keyword>
<dbReference type="OrthoDB" id="9772024at2"/>
<dbReference type="InterPro" id="IPR050695">
    <property type="entry name" value="N-acetylmuramoyl_amidase_3"/>
</dbReference>
<proteinExistence type="predicted"/>
<dbReference type="RefSeq" id="WP_092484563.1">
    <property type="nucleotide sequence ID" value="NZ_FOYM01000019.1"/>
</dbReference>
<protein>
    <submittedName>
        <fullName evidence="4">N-acetylmuramoyl-L-alanine amidase</fullName>
    </submittedName>
</protein>
<dbReference type="PANTHER" id="PTHR30404:SF0">
    <property type="entry name" value="N-ACETYLMURAMOYL-L-ALANINE AMIDASE AMIC"/>
    <property type="match status" value="1"/>
</dbReference>
<dbReference type="GO" id="GO:0030288">
    <property type="term" value="C:outer membrane-bounded periplasmic space"/>
    <property type="evidence" value="ECO:0007669"/>
    <property type="project" value="TreeGrafter"/>
</dbReference>
<reference evidence="5" key="1">
    <citation type="submission" date="2016-10" db="EMBL/GenBank/DDBJ databases">
        <authorList>
            <person name="Varghese N."/>
            <person name="Submissions S."/>
        </authorList>
    </citation>
    <scope>NUCLEOTIDE SEQUENCE [LARGE SCALE GENOMIC DNA]</scope>
    <source>
        <strain evidence="5">DSM 3669</strain>
    </source>
</reference>
<accession>A0A1I6DWL6</accession>
<dbReference type="InterPro" id="IPR002508">
    <property type="entry name" value="MurNAc-LAA_cat"/>
</dbReference>
<dbReference type="Pfam" id="PF01520">
    <property type="entry name" value="Amidase_3"/>
    <property type="match status" value="1"/>
</dbReference>
<dbReference type="Gene3D" id="3.40.630.40">
    <property type="entry name" value="Zn-dependent exopeptidases"/>
    <property type="match status" value="1"/>
</dbReference>
<evidence type="ECO:0000313" key="4">
    <source>
        <dbReference type="EMBL" id="SFR09835.1"/>
    </source>
</evidence>
<evidence type="ECO:0000256" key="2">
    <source>
        <dbReference type="SAM" id="SignalP"/>
    </source>
</evidence>
<dbReference type="STRING" id="39060.SAMN05660706_11973"/>
<sequence>MKNFIITLTLILTLSHPGAFAAAKPAAPPNPLLSKTIAIDPGHGGYDPGAIWGDIYEKDINLRVAKAVKKHLERAGAKVVLTRDGDYNHAIAGLHGREAKRYDLNQRIKLINAHKADIAITIHVNSVSKRSYEGAEAFYHPKSAEGKKLALAIQQELRAIPGMKQRIAKISNCYMLSNTRVPAVLVEVGFLSNAHERELLQDPAYLDTLARKIAAGVVIYYTAPAGAAKQGILQKTATGLDFVFRIMEHTFFAGNRHENSRCNCIIH</sequence>
<keyword evidence="1" id="KW-0378">Hydrolase</keyword>
<evidence type="ECO:0000259" key="3">
    <source>
        <dbReference type="SMART" id="SM00646"/>
    </source>
</evidence>
<feature type="chain" id="PRO_5011567476" evidence="2">
    <location>
        <begin position="22"/>
        <end position="267"/>
    </location>
</feature>
<gene>
    <name evidence="4" type="ORF">SAMN05660706_11973</name>
</gene>
<feature type="domain" description="MurNAc-LAA" evidence="3">
    <location>
        <begin position="108"/>
        <end position="218"/>
    </location>
</feature>
<dbReference type="GO" id="GO:0008745">
    <property type="term" value="F:N-acetylmuramoyl-L-alanine amidase activity"/>
    <property type="evidence" value="ECO:0007669"/>
    <property type="project" value="InterPro"/>
</dbReference>